<feature type="compositionally biased region" description="Basic and acidic residues" evidence="1">
    <location>
        <begin position="90"/>
        <end position="102"/>
    </location>
</feature>
<keyword evidence="2" id="KW-0472">Membrane</keyword>
<dbReference type="AlphaFoldDB" id="A0A9X1HQ22"/>
<comment type="caution">
    <text evidence="5">The sequence shown here is derived from an EMBL/GenBank/DDBJ whole genome shotgun (WGS) entry which is preliminary data.</text>
</comment>
<evidence type="ECO:0000256" key="2">
    <source>
        <dbReference type="SAM" id="Phobius"/>
    </source>
</evidence>
<sequence length="466" mass="52633">MDKENNDIEKFFEKRLRQVEFPFNEGDWENLEKRLDEDDLLAGGIRNNGVRPWGWIALVILAFLSGWIMHSYFTVENAGGEDNSPQIAEENPKTEEMGDTRSDAAVSRQADDSQNTQRIRSEITDNSEGSNPATETDSGTIARPGDSKQSSDSGDLANNQPKPGFERESDEINHNLNHNNPGNTKVETISDEQLNAGDINLRQEGGKLPELPAGLLHSWEPKPFEPFPQSLNLWMPEKVYISIPDNTIQQLSVGENEDEEREDTFSNWSIGLGISPDFNSTGNGDPWRVSGEFGLQVFYTFSRQWSVNTGLLYSNKRYLASGDQYNPPEGYWDYYTDGMIPDEVRAVCGILDLPINLNFIINPDSKIRFFIGAGISNYFILNEDYKYDFSVPNYYGSEGWETTENSSAWLGYFNGSFGVESTIGRNLSLRLEPYAKIPMKQVGFGKVDLFGSGMMFTIRKHFKINE</sequence>
<dbReference type="Pfam" id="PF13568">
    <property type="entry name" value="OMP_b-brl_2"/>
    <property type="match status" value="1"/>
</dbReference>
<dbReference type="RefSeq" id="WP_225697668.1">
    <property type="nucleotide sequence ID" value="NZ_JAIXNE010000002.1"/>
</dbReference>
<protein>
    <submittedName>
        <fullName evidence="5">PorT family protein</fullName>
    </submittedName>
</protein>
<dbReference type="InterPro" id="IPR025665">
    <property type="entry name" value="Beta-barrel_OMP_2"/>
</dbReference>
<accession>A0A9X1HQ22</accession>
<feature type="compositionally biased region" description="Polar residues" evidence="1">
    <location>
        <begin position="147"/>
        <end position="161"/>
    </location>
</feature>
<feature type="transmembrane region" description="Helical" evidence="2">
    <location>
        <begin position="53"/>
        <end position="73"/>
    </location>
</feature>
<feature type="region of interest" description="Disordered" evidence="1">
    <location>
        <begin position="78"/>
        <end position="186"/>
    </location>
</feature>
<organism evidence="5 7">
    <name type="scientific">Fulvivirga sedimenti</name>
    <dbReference type="NCBI Taxonomy" id="2879465"/>
    <lineage>
        <taxon>Bacteria</taxon>
        <taxon>Pseudomonadati</taxon>
        <taxon>Bacteroidota</taxon>
        <taxon>Cytophagia</taxon>
        <taxon>Cytophagales</taxon>
        <taxon>Fulvivirgaceae</taxon>
        <taxon>Fulvivirga</taxon>
    </lineage>
</organism>
<dbReference type="Proteomes" id="UP001139409">
    <property type="component" value="Unassembled WGS sequence"/>
</dbReference>
<dbReference type="EMBL" id="JAIXNE010000002">
    <property type="protein sequence ID" value="MCA6074554.1"/>
    <property type="molecule type" value="Genomic_DNA"/>
</dbReference>
<keyword evidence="2" id="KW-1133">Transmembrane helix</keyword>
<evidence type="ECO:0000259" key="3">
    <source>
        <dbReference type="Pfam" id="PF13568"/>
    </source>
</evidence>
<keyword evidence="7" id="KW-1185">Reference proteome</keyword>
<feature type="compositionally biased region" description="Low complexity" evidence="1">
    <location>
        <begin position="174"/>
        <end position="183"/>
    </location>
</feature>
<evidence type="ECO:0000256" key="1">
    <source>
        <dbReference type="SAM" id="MobiDB-lite"/>
    </source>
</evidence>
<feature type="compositionally biased region" description="Basic and acidic residues" evidence="1">
    <location>
        <begin position="164"/>
        <end position="173"/>
    </location>
</feature>
<evidence type="ECO:0000313" key="5">
    <source>
        <dbReference type="EMBL" id="MCA6075731.1"/>
    </source>
</evidence>
<dbReference type="EMBL" id="JAIXNE010000003">
    <property type="protein sequence ID" value="MCA6075731.1"/>
    <property type="molecule type" value="Genomic_DNA"/>
</dbReference>
<reference evidence="5" key="1">
    <citation type="submission" date="2021-09" db="EMBL/GenBank/DDBJ databases">
        <title>Fulvivirga sp. isolated from coastal sediment.</title>
        <authorList>
            <person name="Yu H."/>
        </authorList>
    </citation>
    <scope>NUCLEOTIDE SEQUENCE</scope>
    <source>
        <strain evidence="5">1062</strain>
    </source>
</reference>
<keyword evidence="2" id="KW-0812">Transmembrane</keyword>
<dbReference type="EMBL" id="JAIXNE010000004">
    <property type="protein sequence ID" value="MCA6076859.1"/>
    <property type="molecule type" value="Genomic_DNA"/>
</dbReference>
<evidence type="ECO:0000313" key="6">
    <source>
        <dbReference type="EMBL" id="MCA6076859.1"/>
    </source>
</evidence>
<feature type="compositionally biased region" description="Polar residues" evidence="1">
    <location>
        <begin position="112"/>
        <end position="139"/>
    </location>
</feature>
<evidence type="ECO:0000313" key="4">
    <source>
        <dbReference type="EMBL" id="MCA6074554.1"/>
    </source>
</evidence>
<proteinExistence type="predicted"/>
<name>A0A9X1HQ22_9BACT</name>
<gene>
    <name evidence="4" type="ORF">LDX50_06720</name>
    <name evidence="5" type="ORF">LDX50_12690</name>
    <name evidence="6" type="ORF">LDX50_18410</name>
</gene>
<evidence type="ECO:0000313" key="7">
    <source>
        <dbReference type="Proteomes" id="UP001139409"/>
    </source>
</evidence>
<feature type="domain" description="Outer membrane protein beta-barrel" evidence="3">
    <location>
        <begin position="285"/>
        <end position="398"/>
    </location>
</feature>